<dbReference type="SUPFAM" id="SSF47336">
    <property type="entry name" value="ACP-like"/>
    <property type="match status" value="1"/>
</dbReference>
<dbReference type="Gene3D" id="1.10.1200.10">
    <property type="entry name" value="ACP-like"/>
    <property type="match status" value="1"/>
</dbReference>
<dbReference type="Pfam" id="PF00550">
    <property type="entry name" value="PP-binding"/>
    <property type="match status" value="1"/>
</dbReference>
<dbReference type="InterPro" id="IPR045851">
    <property type="entry name" value="AMP-bd_C_sf"/>
</dbReference>
<evidence type="ECO:0000259" key="2">
    <source>
        <dbReference type="PROSITE" id="PS50075"/>
    </source>
</evidence>
<dbReference type="RefSeq" id="WP_171267311.1">
    <property type="nucleotide sequence ID" value="NZ_CP039543.1"/>
</dbReference>
<dbReference type="Gene3D" id="3.40.50.12780">
    <property type="entry name" value="N-terminal domain of ligase-like"/>
    <property type="match status" value="1"/>
</dbReference>
<proteinExistence type="predicted"/>
<organism evidence="3 4">
    <name type="scientific">Oceanidesulfovibrio marinus</name>
    <dbReference type="NCBI Taxonomy" id="370038"/>
    <lineage>
        <taxon>Bacteria</taxon>
        <taxon>Pseudomonadati</taxon>
        <taxon>Thermodesulfobacteriota</taxon>
        <taxon>Desulfovibrionia</taxon>
        <taxon>Desulfovibrionales</taxon>
        <taxon>Desulfovibrionaceae</taxon>
        <taxon>Oceanidesulfovibrio</taxon>
    </lineage>
</organism>
<dbReference type="InterPro" id="IPR050237">
    <property type="entry name" value="ATP-dep_AMP-bd_enzyme"/>
</dbReference>
<dbReference type="CDD" id="cd07989">
    <property type="entry name" value="LPLAT_AGPAT-like"/>
    <property type="match status" value="1"/>
</dbReference>
<dbReference type="InterPro" id="IPR042099">
    <property type="entry name" value="ANL_N_sf"/>
</dbReference>
<dbReference type="Gene3D" id="3.30.300.30">
    <property type="match status" value="1"/>
</dbReference>
<feature type="domain" description="Carrier" evidence="2">
    <location>
        <begin position="589"/>
        <end position="665"/>
    </location>
</feature>
<dbReference type="Pfam" id="PF01553">
    <property type="entry name" value="Acyltransferase"/>
    <property type="match status" value="1"/>
</dbReference>
<dbReference type="SUPFAM" id="SSF69593">
    <property type="entry name" value="Glycerol-3-phosphate (1)-acyltransferase"/>
    <property type="match status" value="1"/>
</dbReference>
<dbReference type="Pfam" id="PF00501">
    <property type="entry name" value="AMP-binding"/>
    <property type="match status" value="1"/>
</dbReference>
<accession>A0ABX6NFG6</accession>
<dbReference type="PANTHER" id="PTHR43767">
    <property type="entry name" value="LONG-CHAIN-FATTY-ACID--COA LIGASE"/>
    <property type="match status" value="1"/>
</dbReference>
<dbReference type="EMBL" id="CP039543">
    <property type="protein sequence ID" value="QJT09328.1"/>
    <property type="molecule type" value="Genomic_DNA"/>
</dbReference>
<dbReference type="InterPro" id="IPR036736">
    <property type="entry name" value="ACP-like_sf"/>
</dbReference>
<dbReference type="PROSITE" id="PS50075">
    <property type="entry name" value="CARRIER"/>
    <property type="match status" value="1"/>
</dbReference>
<reference evidence="3 4" key="1">
    <citation type="submission" date="2019-04" db="EMBL/GenBank/DDBJ databases">
        <title>Isolation and culture of sulfate reducing bacteria from the cold seep of the South China Sea.</title>
        <authorList>
            <person name="Sun C."/>
            <person name="Liu R."/>
        </authorList>
    </citation>
    <scope>NUCLEOTIDE SEQUENCE [LARGE SCALE GENOMIC DNA]</scope>
    <source>
        <strain evidence="3 4">CS1</strain>
    </source>
</reference>
<dbReference type="InterPro" id="IPR000873">
    <property type="entry name" value="AMP-dep_synth/lig_dom"/>
</dbReference>
<sequence>MTRTLATMQELVQAMPHYGETEAILAFGEDDSTSVSYNEFAARVDALSRGLRAAGAVEGTHVALLAPTRWETLAAVLAVMSCGATAMPVDMQFGEMQLLHVLSDAKPIMAVCVEESAAHLDALELENPPRILRLDVPEDHPDSFFALADENAPEPPHIQPEDTAALFYTSGTTGPPKGVPLTHANLAFQMNAVAHTGLIGPGDRLLLPLPLHHVYPFVIGIFAPFSLGLTTVLPGAFTGPQLVRAMSEGGVTVVIGVPRLYAALISGVEARVRERGIIAKAMFDKLLALSIWTREKTGVYLGKVLFKSLHERFGKNVRITASGGSALDPQLAKTMEGLGWRVAIGYGLTETSPILAINRPGAGRLDTVGQAIPGVTLRIVPMGAQEDDEEQSGKNTDAQGEVHASGPGVFHGYRDLPEKTEEALYTDEDGTLWFRTGDLGSIEDDGFLKLFGRASTLIVTQGGENVQPEPIESALDEHPAIAESGVLEHDGKLAAVLVPEEKEVRAMRSDPMEVMREAVTVVSRSLPSYMRPTELALSREPIPRTRLGKIRRHLLVELFERARAGEADKEPESQQPMAYEKMTLEDQALLDDPAARKVWNHLAEKHPPAGLKPDTHLQIELGVDSLEWLTLTLEIRSLTGIELSEEDSARVETVRDLLTVVKEGEVNGGAVMGAAPARRENPVTNPDAYLTDEDKQYLEPIKPWQRWIARFMFHFVGSLFKIFFRLEVRGLENLKTCGQCVVTPNHVSYLDPFAVISAMNFRTFLRFQFAAWTGAAFANRFNSFFARLARAVPIDPDRGVATSLALGSAVLAEGSSMVWFPEGVRSRTGQMREFRPGLGLLLKQHGVAMIPTYVDGTREAMPVGRFLPKRAKITVVFGAPVSTAELLANAPNGSTPIQERIMSGLRDRVAALGKALHDERGDNA</sequence>
<dbReference type="PANTHER" id="PTHR43767:SF1">
    <property type="entry name" value="NONRIBOSOMAL PEPTIDE SYNTHASE PES1 (EUROFUNG)-RELATED"/>
    <property type="match status" value="1"/>
</dbReference>
<dbReference type="PROSITE" id="PS00455">
    <property type="entry name" value="AMP_BINDING"/>
    <property type="match status" value="1"/>
</dbReference>
<keyword evidence="4" id="KW-1185">Reference proteome</keyword>
<gene>
    <name evidence="3" type="ORF">E8L03_10420</name>
</gene>
<protein>
    <recommendedName>
        <fullName evidence="2">Carrier domain-containing protein</fullName>
    </recommendedName>
</protein>
<name>A0ABX6NFG6_9BACT</name>
<dbReference type="InterPro" id="IPR009081">
    <property type="entry name" value="PP-bd_ACP"/>
</dbReference>
<dbReference type="SMART" id="SM00563">
    <property type="entry name" value="PlsC"/>
    <property type="match status" value="1"/>
</dbReference>
<dbReference type="Proteomes" id="UP000503251">
    <property type="component" value="Chromosome"/>
</dbReference>
<dbReference type="InterPro" id="IPR020845">
    <property type="entry name" value="AMP-binding_CS"/>
</dbReference>
<feature type="region of interest" description="Disordered" evidence="1">
    <location>
        <begin position="385"/>
        <end position="413"/>
    </location>
</feature>
<dbReference type="InterPro" id="IPR002123">
    <property type="entry name" value="Plipid/glycerol_acylTrfase"/>
</dbReference>
<dbReference type="InterPro" id="IPR025110">
    <property type="entry name" value="AMP-bd_C"/>
</dbReference>
<evidence type="ECO:0000313" key="3">
    <source>
        <dbReference type="EMBL" id="QJT09328.1"/>
    </source>
</evidence>
<dbReference type="SUPFAM" id="SSF56801">
    <property type="entry name" value="Acetyl-CoA synthetase-like"/>
    <property type="match status" value="1"/>
</dbReference>
<dbReference type="Pfam" id="PF13193">
    <property type="entry name" value="AMP-binding_C"/>
    <property type="match status" value="1"/>
</dbReference>
<evidence type="ECO:0000313" key="4">
    <source>
        <dbReference type="Proteomes" id="UP000503251"/>
    </source>
</evidence>
<evidence type="ECO:0000256" key="1">
    <source>
        <dbReference type="SAM" id="MobiDB-lite"/>
    </source>
</evidence>